<dbReference type="OrthoDB" id="1098640at2"/>
<dbReference type="PANTHER" id="PTHR42852:SF6">
    <property type="entry name" value="THIOL:DISULFIDE INTERCHANGE PROTEIN DSBE"/>
    <property type="match status" value="1"/>
</dbReference>
<dbReference type="Pfam" id="PF13905">
    <property type="entry name" value="Thioredoxin_8"/>
    <property type="match status" value="1"/>
</dbReference>
<dbReference type="GO" id="GO:0017004">
    <property type="term" value="P:cytochrome complex assembly"/>
    <property type="evidence" value="ECO:0007669"/>
    <property type="project" value="UniProtKB-KW"/>
</dbReference>
<dbReference type="EMBL" id="SOAG01000028">
    <property type="protein sequence ID" value="TDS53314.1"/>
    <property type="molecule type" value="Genomic_DNA"/>
</dbReference>
<evidence type="ECO:0000259" key="6">
    <source>
        <dbReference type="PROSITE" id="PS51352"/>
    </source>
</evidence>
<dbReference type="SUPFAM" id="SSF52833">
    <property type="entry name" value="Thioredoxin-like"/>
    <property type="match status" value="1"/>
</dbReference>
<dbReference type="PROSITE" id="PS51257">
    <property type="entry name" value="PROKAR_LIPOPROTEIN"/>
    <property type="match status" value="1"/>
</dbReference>
<keyword evidence="3" id="KW-1015">Disulfide bond</keyword>
<evidence type="ECO:0000313" key="8">
    <source>
        <dbReference type="Proteomes" id="UP000295215"/>
    </source>
</evidence>
<protein>
    <submittedName>
        <fullName evidence="7">Thiol-disulfide isomerase/thioredoxin</fullName>
    </submittedName>
</protein>
<evidence type="ECO:0000256" key="5">
    <source>
        <dbReference type="SAM" id="Coils"/>
    </source>
</evidence>
<evidence type="ECO:0000313" key="7">
    <source>
        <dbReference type="EMBL" id="TDS53314.1"/>
    </source>
</evidence>
<keyword evidence="7" id="KW-0413">Isomerase</keyword>
<dbReference type="AlphaFoldDB" id="A0A4R7EWW7"/>
<dbReference type="GO" id="GO:0030313">
    <property type="term" value="C:cell envelope"/>
    <property type="evidence" value="ECO:0007669"/>
    <property type="project" value="UniProtKB-SubCell"/>
</dbReference>
<keyword evidence="4" id="KW-0676">Redox-active center</keyword>
<evidence type="ECO:0000256" key="3">
    <source>
        <dbReference type="ARBA" id="ARBA00023157"/>
    </source>
</evidence>
<name>A0A4R7EWW7_9FLAO</name>
<keyword evidence="5" id="KW-0175">Coiled coil</keyword>
<dbReference type="Gene3D" id="3.40.30.10">
    <property type="entry name" value="Glutaredoxin"/>
    <property type="match status" value="1"/>
</dbReference>
<dbReference type="PROSITE" id="PS51352">
    <property type="entry name" value="THIOREDOXIN_2"/>
    <property type="match status" value="1"/>
</dbReference>
<dbReference type="CDD" id="cd02966">
    <property type="entry name" value="TlpA_like_family"/>
    <property type="match status" value="1"/>
</dbReference>
<comment type="subcellular location">
    <subcellularLocation>
        <location evidence="1">Cell envelope</location>
    </subcellularLocation>
</comment>
<keyword evidence="2" id="KW-0201">Cytochrome c-type biogenesis</keyword>
<evidence type="ECO:0000256" key="1">
    <source>
        <dbReference type="ARBA" id="ARBA00004196"/>
    </source>
</evidence>
<dbReference type="GO" id="GO:0016853">
    <property type="term" value="F:isomerase activity"/>
    <property type="evidence" value="ECO:0007669"/>
    <property type="project" value="UniProtKB-KW"/>
</dbReference>
<dbReference type="RefSeq" id="WP_133713423.1">
    <property type="nucleotide sequence ID" value="NZ_SOAG01000028.1"/>
</dbReference>
<evidence type="ECO:0000256" key="2">
    <source>
        <dbReference type="ARBA" id="ARBA00022748"/>
    </source>
</evidence>
<comment type="caution">
    <text evidence="7">The sequence shown here is derived from an EMBL/GenBank/DDBJ whole genome shotgun (WGS) entry which is preliminary data.</text>
</comment>
<dbReference type="PANTHER" id="PTHR42852">
    <property type="entry name" value="THIOL:DISULFIDE INTERCHANGE PROTEIN DSBE"/>
    <property type="match status" value="1"/>
</dbReference>
<evidence type="ECO:0000256" key="4">
    <source>
        <dbReference type="ARBA" id="ARBA00023284"/>
    </source>
</evidence>
<reference evidence="7 8" key="1">
    <citation type="submission" date="2019-03" db="EMBL/GenBank/DDBJ databases">
        <title>Genomic Encyclopedia of Archaeal and Bacterial Type Strains, Phase II (KMG-II): from individual species to whole genera.</title>
        <authorList>
            <person name="Goeker M."/>
        </authorList>
    </citation>
    <scope>NUCLEOTIDE SEQUENCE [LARGE SCALE GENOMIC DNA]</scope>
    <source>
        <strain evidence="7 8">DSM 28213</strain>
    </source>
</reference>
<dbReference type="Proteomes" id="UP000295215">
    <property type="component" value="Unassembled WGS sequence"/>
</dbReference>
<organism evidence="7 8">
    <name type="scientific">Myroides indicus</name>
    <dbReference type="NCBI Taxonomy" id="1323422"/>
    <lineage>
        <taxon>Bacteria</taxon>
        <taxon>Pseudomonadati</taxon>
        <taxon>Bacteroidota</taxon>
        <taxon>Flavobacteriia</taxon>
        <taxon>Flavobacteriales</taxon>
        <taxon>Flavobacteriaceae</taxon>
        <taxon>Myroides</taxon>
    </lineage>
</organism>
<dbReference type="InterPro" id="IPR013766">
    <property type="entry name" value="Thioredoxin_domain"/>
</dbReference>
<gene>
    <name evidence="7" type="ORF">C8P70_1288</name>
</gene>
<feature type="domain" description="Thioredoxin" evidence="6">
    <location>
        <begin position="46"/>
        <end position="190"/>
    </location>
</feature>
<feature type="coiled-coil region" evidence="5">
    <location>
        <begin position="18"/>
        <end position="45"/>
    </location>
</feature>
<dbReference type="InterPro" id="IPR050553">
    <property type="entry name" value="Thioredoxin_ResA/DsbE_sf"/>
</dbReference>
<proteinExistence type="predicted"/>
<keyword evidence="8" id="KW-1185">Reference proteome</keyword>
<sequence length="190" mass="22091">MKKISLITGLIAFTLFSCNQKAKQKDNLIEEEQQVENKTELLQDKIHFSEEVLMQEFISLDNKSINMQQILDINRGNVVVIDIWASWCKDCIKAFETTRQIQQDFPEVTFVYISADKTEQSWKEGIGKFNLNGQHYYIPNGEGMKGSFGKSIDLKWIPRYIVIDKDTKVALYDATEKNFDDIRVLLQKLQ</sequence>
<accession>A0A4R7EWW7</accession>
<dbReference type="InterPro" id="IPR036249">
    <property type="entry name" value="Thioredoxin-like_sf"/>
</dbReference>
<dbReference type="InterPro" id="IPR012336">
    <property type="entry name" value="Thioredoxin-like_fold"/>
</dbReference>